<dbReference type="EMBL" id="JACIDZ010000017">
    <property type="protein sequence ID" value="MBB4124112.1"/>
    <property type="molecule type" value="Genomic_DNA"/>
</dbReference>
<accession>A0A7W6KMW0</accession>
<proteinExistence type="predicted"/>
<organism evidence="2 3">
    <name type="scientific">Martelella radicis</name>
    <dbReference type="NCBI Taxonomy" id="1397476"/>
    <lineage>
        <taxon>Bacteria</taxon>
        <taxon>Pseudomonadati</taxon>
        <taxon>Pseudomonadota</taxon>
        <taxon>Alphaproteobacteria</taxon>
        <taxon>Hyphomicrobiales</taxon>
        <taxon>Aurantimonadaceae</taxon>
        <taxon>Martelella</taxon>
    </lineage>
</organism>
<dbReference type="AlphaFoldDB" id="A0A7W6KMW0"/>
<dbReference type="Pfam" id="PF01370">
    <property type="entry name" value="Epimerase"/>
    <property type="match status" value="1"/>
</dbReference>
<evidence type="ECO:0000313" key="3">
    <source>
        <dbReference type="Proteomes" id="UP000530571"/>
    </source>
</evidence>
<feature type="domain" description="NAD-dependent epimerase/dehydratase" evidence="1">
    <location>
        <begin position="45"/>
        <end position="209"/>
    </location>
</feature>
<gene>
    <name evidence="2" type="ORF">GGR30_004065</name>
</gene>
<protein>
    <submittedName>
        <fullName evidence="2">Nucleoside-diphosphate-sugar epimerase</fullName>
    </submittedName>
</protein>
<evidence type="ECO:0000313" key="2">
    <source>
        <dbReference type="EMBL" id="MBB4124112.1"/>
    </source>
</evidence>
<name>A0A7W6KMW0_9HYPH</name>
<dbReference type="RefSeq" id="WP_246414057.1">
    <property type="nucleotide sequence ID" value="NZ_JACIDZ010000017.1"/>
</dbReference>
<sequence>MNKTIETLHPGMFPDTFRDVEHLEDFMSVPTAEVVEDLNALDGDIMILGVGGKIGVTMARMAKKACPDKRVIGVSRFSEKGVEERLNAWGIETIACDLLDREAVNALPKVANVIYMAGLKFDYRGREDFLWAMNTIAPQITAEAFRDSRLVTFSTIHVYPWSNPLHGGVTERDLPMARPGEYANSVVGRERTFEHFSKKYDTPGRAMRFVYAIDPRYGVMQEIASWVFAGKEVPLATGHVNIMWQGDANAQFLRMLGQCTVPASPINVGGPETMSVRYLANRFGEAFGIEPRFTGTEQDNCLLVNCDKANGIFGNPVVSVDPMVRWVADWVKTGKPVHGKPSKFEVRSGEF</sequence>
<dbReference type="InterPro" id="IPR036291">
    <property type="entry name" value="NAD(P)-bd_dom_sf"/>
</dbReference>
<keyword evidence="3" id="KW-1185">Reference proteome</keyword>
<dbReference type="Proteomes" id="UP000530571">
    <property type="component" value="Unassembled WGS sequence"/>
</dbReference>
<dbReference type="InterPro" id="IPR001509">
    <property type="entry name" value="Epimerase_deHydtase"/>
</dbReference>
<dbReference type="SUPFAM" id="SSF51735">
    <property type="entry name" value="NAD(P)-binding Rossmann-fold domains"/>
    <property type="match status" value="1"/>
</dbReference>
<reference evidence="2 3" key="1">
    <citation type="submission" date="2020-08" db="EMBL/GenBank/DDBJ databases">
        <title>Genomic Encyclopedia of Type Strains, Phase IV (KMG-IV): sequencing the most valuable type-strain genomes for metagenomic binning, comparative biology and taxonomic classification.</title>
        <authorList>
            <person name="Goeker M."/>
        </authorList>
    </citation>
    <scope>NUCLEOTIDE SEQUENCE [LARGE SCALE GENOMIC DNA]</scope>
    <source>
        <strain evidence="2 3">DSM 28101</strain>
    </source>
</reference>
<dbReference type="Gene3D" id="3.40.50.720">
    <property type="entry name" value="NAD(P)-binding Rossmann-like Domain"/>
    <property type="match status" value="1"/>
</dbReference>
<comment type="caution">
    <text evidence="2">The sequence shown here is derived from an EMBL/GenBank/DDBJ whole genome shotgun (WGS) entry which is preliminary data.</text>
</comment>
<evidence type="ECO:0000259" key="1">
    <source>
        <dbReference type="Pfam" id="PF01370"/>
    </source>
</evidence>